<reference evidence="2" key="1">
    <citation type="submission" date="2014-03" db="EMBL/GenBank/DDBJ databases">
        <authorList>
            <person name="Aksoy S."/>
            <person name="Warren W."/>
            <person name="Wilson R.K."/>
        </authorList>
    </citation>
    <scope>NUCLEOTIDE SEQUENCE [LARGE SCALE GENOMIC DNA]</scope>
    <source>
        <strain evidence="2">IAEA</strain>
    </source>
</reference>
<reference evidence="1" key="2">
    <citation type="submission" date="2020-05" db="UniProtKB">
        <authorList>
            <consortium name="EnsemblMetazoa"/>
        </authorList>
    </citation>
    <scope>IDENTIFICATION</scope>
    <source>
        <strain evidence="1">IAEA</strain>
    </source>
</reference>
<accession>A0A1A9Z3H5</accession>
<evidence type="ECO:0000313" key="2">
    <source>
        <dbReference type="Proteomes" id="UP000092445"/>
    </source>
</evidence>
<dbReference type="EnsemblMetazoa" id="GPAI002770-RA">
    <property type="protein sequence ID" value="GPAI002770-PA"/>
    <property type="gene ID" value="GPAI002770"/>
</dbReference>
<name>A0A1A9Z3H5_GLOPL</name>
<organism evidence="1 2">
    <name type="scientific">Glossina pallidipes</name>
    <name type="common">Tsetse fly</name>
    <dbReference type="NCBI Taxonomy" id="7398"/>
    <lineage>
        <taxon>Eukaryota</taxon>
        <taxon>Metazoa</taxon>
        <taxon>Ecdysozoa</taxon>
        <taxon>Arthropoda</taxon>
        <taxon>Hexapoda</taxon>
        <taxon>Insecta</taxon>
        <taxon>Pterygota</taxon>
        <taxon>Neoptera</taxon>
        <taxon>Endopterygota</taxon>
        <taxon>Diptera</taxon>
        <taxon>Brachycera</taxon>
        <taxon>Muscomorpha</taxon>
        <taxon>Hippoboscoidea</taxon>
        <taxon>Glossinidae</taxon>
        <taxon>Glossina</taxon>
    </lineage>
</organism>
<proteinExistence type="predicted"/>
<protein>
    <submittedName>
        <fullName evidence="1">Uncharacterized protein</fullName>
    </submittedName>
</protein>
<keyword evidence="2" id="KW-1185">Reference proteome</keyword>
<dbReference type="VEuPathDB" id="VectorBase:GPAI002770"/>
<sequence length="124" mass="14052">MYNKVLDSFSETPYVRMIARLYYLRLLRIKAKNGCLMRNCIRSLFDKKATLAITVVPTTPGICVTNVILINIGITRSVWAVGSFLSWNTATSFLWNFYNIAHHSKGFTVIDVLSFIGACHIKLC</sequence>
<dbReference type="AlphaFoldDB" id="A0A1A9Z3H5"/>
<evidence type="ECO:0000313" key="1">
    <source>
        <dbReference type="EnsemblMetazoa" id="GPAI002770-PA"/>
    </source>
</evidence>
<dbReference type="Proteomes" id="UP000092445">
    <property type="component" value="Unassembled WGS sequence"/>
</dbReference>